<keyword evidence="9" id="KW-1185">Reference proteome</keyword>
<feature type="compositionally biased region" description="Low complexity" evidence="6">
    <location>
        <begin position="133"/>
        <end position="157"/>
    </location>
</feature>
<dbReference type="Proteomes" id="UP001476798">
    <property type="component" value="Unassembled WGS sequence"/>
</dbReference>
<dbReference type="PANTHER" id="PTHR13386">
    <property type="entry name" value="HISTONE PARYLATION FACTOR 1"/>
    <property type="match status" value="1"/>
</dbReference>
<keyword evidence="4" id="KW-0158">Chromosome</keyword>
<protein>
    <submittedName>
        <fullName evidence="8">Uncharacterized protein</fullName>
    </submittedName>
</protein>
<evidence type="ECO:0000313" key="8">
    <source>
        <dbReference type="EMBL" id="MEQ2174352.1"/>
    </source>
</evidence>
<evidence type="ECO:0000256" key="2">
    <source>
        <dbReference type="ARBA" id="ARBA00004286"/>
    </source>
</evidence>
<evidence type="ECO:0000256" key="7">
    <source>
        <dbReference type="SAM" id="SignalP"/>
    </source>
</evidence>
<name>A0ABV0NSF3_9TELE</name>
<keyword evidence="5" id="KW-0539">Nucleus</keyword>
<dbReference type="Pfam" id="PF10228">
    <property type="entry name" value="HPF1"/>
    <property type="match status" value="1"/>
</dbReference>
<evidence type="ECO:0000256" key="6">
    <source>
        <dbReference type="SAM" id="MobiDB-lite"/>
    </source>
</evidence>
<comment type="subcellular location">
    <subcellularLocation>
        <location evidence="2">Chromosome</location>
    </subcellularLocation>
    <subcellularLocation>
        <location evidence="1">Nucleus</location>
    </subcellularLocation>
</comment>
<dbReference type="PANTHER" id="PTHR13386:SF1">
    <property type="entry name" value="HISTONE PARYLATION FACTOR 1"/>
    <property type="match status" value="1"/>
</dbReference>
<evidence type="ECO:0000256" key="3">
    <source>
        <dbReference type="ARBA" id="ARBA00010803"/>
    </source>
</evidence>
<evidence type="ECO:0000256" key="5">
    <source>
        <dbReference type="ARBA" id="ARBA00023242"/>
    </source>
</evidence>
<evidence type="ECO:0000256" key="4">
    <source>
        <dbReference type="ARBA" id="ARBA00022454"/>
    </source>
</evidence>
<proteinExistence type="inferred from homology"/>
<organism evidence="8 9">
    <name type="scientific">Goodea atripinnis</name>
    <dbReference type="NCBI Taxonomy" id="208336"/>
    <lineage>
        <taxon>Eukaryota</taxon>
        <taxon>Metazoa</taxon>
        <taxon>Chordata</taxon>
        <taxon>Craniata</taxon>
        <taxon>Vertebrata</taxon>
        <taxon>Euteleostomi</taxon>
        <taxon>Actinopterygii</taxon>
        <taxon>Neopterygii</taxon>
        <taxon>Teleostei</taxon>
        <taxon>Neoteleostei</taxon>
        <taxon>Acanthomorphata</taxon>
        <taxon>Ovalentaria</taxon>
        <taxon>Atherinomorphae</taxon>
        <taxon>Cyprinodontiformes</taxon>
        <taxon>Goodeidae</taxon>
        <taxon>Goodea</taxon>
    </lineage>
</organism>
<dbReference type="EMBL" id="JAHRIO010050327">
    <property type="protein sequence ID" value="MEQ2174352.1"/>
    <property type="molecule type" value="Genomic_DNA"/>
</dbReference>
<comment type="caution">
    <text evidence="8">The sequence shown here is derived from an EMBL/GenBank/DDBJ whole genome shotgun (WGS) entry which is preliminary data.</text>
</comment>
<feature type="non-terminal residue" evidence="8">
    <location>
        <position position="1"/>
    </location>
</feature>
<feature type="signal peptide" evidence="7">
    <location>
        <begin position="1"/>
        <end position="20"/>
    </location>
</feature>
<dbReference type="InterPro" id="IPR019361">
    <property type="entry name" value="HPF1"/>
</dbReference>
<sequence length="184" mass="20895">WLPRLSMVLALLCLLTRTMWDTENYQKQTEMITFVQFANDECDYGMGYELGIDLFCYGSHVSLQRNRFICFCITFCYHRLSLTTQNDAVSLRAPCILRAAHRSTLHRHKDSPLSAPIFFTGSQPRTECQAAPKEVAPGTAAAAPTATPNGPPRATRPQRADLHRRCTRTAYGRWVYVRSLLSLH</sequence>
<feature type="chain" id="PRO_5045806777" evidence="7">
    <location>
        <begin position="21"/>
        <end position="184"/>
    </location>
</feature>
<comment type="similarity">
    <text evidence="3">Belongs to the HPF1 family.</text>
</comment>
<keyword evidence="7" id="KW-0732">Signal</keyword>
<gene>
    <name evidence="8" type="ORF">GOODEAATRI_007117</name>
</gene>
<accession>A0ABV0NSF3</accession>
<evidence type="ECO:0000313" key="9">
    <source>
        <dbReference type="Proteomes" id="UP001476798"/>
    </source>
</evidence>
<feature type="region of interest" description="Disordered" evidence="6">
    <location>
        <begin position="133"/>
        <end position="161"/>
    </location>
</feature>
<reference evidence="8 9" key="1">
    <citation type="submission" date="2021-06" db="EMBL/GenBank/DDBJ databases">
        <authorList>
            <person name="Palmer J.M."/>
        </authorList>
    </citation>
    <scope>NUCLEOTIDE SEQUENCE [LARGE SCALE GENOMIC DNA]</scope>
    <source>
        <strain evidence="8 9">GA_2019</strain>
        <tissue evidence="8">Muscle</tissue>
    </source>
</reference>
<evidence type="ECO:0000256" key="1">
    <source>
        <dbReference type="ARBA" id="ARBA00004123"/>
    </source>
</evidence>